<dbReference type="KEGG" id="bxe:Bxe_B3029"/>
<reference evidence="1 2" key="1">
    <citation type="journal article" date="2006" name="Proc. Natl. Acad. Sci. U.S.A.">
        <title>Burkholderia xenovorans LB400 harbors a multi-replicon, 9.73-Mbp genome shaped for versatility.</title>
        <authorList>
            <person name="Chain P.S."/>
            <person name="Denef V.J."/>
            <person name="Konstantinidis K.T."/>
            <person name="Vergez L.M."/>
            <person name="Agullo L."/>
            <person name="Reyes V.L."/>
            <person name="Hauser L."/>
            <person name="Cordova M."/>
            <person name="Gomez L."/>
            <person name="Gonzalez M."/>
            <person name="Land M."/>
            <person name="Lao V."/>
            <person name="Larimer F."/>
            <person name="LiPuma J.J."/>
            <person name="Mahenthiralingam E."/>
            <person name="Malfatti S.A."/>
            <person name="Marx C.J."/>
            <person name="Parnell J.J."/>
            <person name="Ramette A."/>
            <person name="Richardson P."/>
            <person name="Seeger M."/>
            <person name="Smith D."/>
            <person name="Spilker T."/>
            <person name="Sul W.J."/>
            <person name="Tsoi T.V."/>
            <person name="Ulrich L.E."/>
            <person name="Zhulin I.B."/>
            <person name="Tiedje J.M."/>
        </authorList>
    </citation>
    <scope>NUCLEOTIDE SEQUENCE [LARGE SCALE GENOMIC DNA]</scope>
    <source>
        <strain evidence="1 2">LB400</strain>
    </source>
</reference>
<gene>
    <name evidence="1" type="ORF">Bxe_B3029</name>
</gene>
<accession>Q13J11</accession>
<dbReference type="AlphaFoldDB" id="Q13J11"/>
<dbReference type="EMBL" id="CP000271">
    <property type="protein sequence ID" value="ABE35928.1"/>
    <property type="molecule type" value="Genomic_DNA"/>
</dbReference>
<organism evidence="1 2">
    <name type="scientific">Paraburkholderia xenovorans (strain LB400)</name>
    <dbReference type="NCBI Taxonomy" id="266265"/>
    <lineage>
        <taxon>Bacteria</taxon>
        <taxon>Pseudomonadati</taxon>
        <taxon>Pseudomonadota</taxon>
        <taxon>Betaproteobacteria</taxon>
        <taxon>Burkholderiales</taxon>
        <taxon>Burkholderiaceae</taxon>
        <taxon>Paraburkholderia</taxon>
    </lineage>
</organism>
<keyword evidence="2" id="KW-1185">Reference proteome</keyword>
<dbReference type="Proteomes" id="UP000001817">
    <property type="component" value="Chromosome 2"/>
</dbReference>
<evidence type="ECO:0000313" key="1">
    <source>
        <dbReference type="EMBL" id="ABE35928.1"/>
    </source>
</evidence>
<evidence type="ECO:0000313" key="2">
    <source>
        <dbReference type="Proteomes" id="UP000001817"/>
    </source>
</evidence>
<sequence length="88" mass="9664">MAETDALAPRFMRIKRKPVPQQQHRSLSIQLCSSSAAAFAAEKSTRGTSFTSARACEIAVSHGQPAWSLRELAAPTVHHTHRQSAHMQ</sequence>
<protein>
    <submittedName>
        <fullName evidence="1">Uncharacterized protein</fullName>
    </submittedName>
</protein>
<proteinExistence type="predicted"/>
<name>Q13J11_PARXL</name>